<protein>
    <recommendedName>
        <fullName evidence="3">Nickel transporter UreH</fullName>
    </recommendedName>
</protein>
<evidence type="ECO:0000256" key="1">
    <source>
        <dbReference type="SAM" id="Phobius"/>
    </source>
</evidence>
<dbReference type="InterPro" id="IPR052776">
    <property type="entry name" value="Chloro_ReproSupport/MetalTrans"/>
</dbReference>
<keyword evidence="1" id="KW-1133">Transmembrane helix</keyword>
<feature type="transmembrane region" description="Helical" evidence="1">
    <location>
        <begin position="42"/>
        <end position="66"/>
    </location>
</feature>
<dbReference type="EMBL" id="UOGC01000124">
    <property type="protein sequence ID" value="VAX21734.1"/>
    <property type="molecule type" value="Genomic_DNA"/>
</dbReference>
<feature type="transmembrane region" description="Helical" evidence="1">
    <location>
        <begin position="132"/>
        <end position="154"/>
    </location>
</feature>
<dbReference type="PANTHER" id="PTHR33876:SF4">
    <property type="entry name" value="CHLOROPLAST PROTEIN FOR GROWTH AND FERTILITY 2"/>
    <property type="match status" value="1"/>
</dbReference>
<reference evidence="2" key="1">
    <citation type="submission" date="2018-06" db="EMBL/GenBank/DDBJ databases">
        <authorList>
            <person name="Zhirakovskaya E."/>
        </authorList>
    </citation>
    <scope>NUCLEOTIDE SEQUENCE</scope>
</reference>
<feature type="transmembrane region" description="Helical" evidence="1">
    <location>
        <begin position="194"/>
        <end position="212"/>
    </location>
</feature>
<evidence type="ECO:0008006" key="3">
    <source>
        <dbReference type="Google" id="ProtNLM"/>
    </source>
</evidence>
<keyword evidence="1" id="KW-0812">Transmembrane</keyword>
<feature type="transmembrane region" description="Helical" evidence="1">
    <location>
        <begin position="160"/>
        <end position="182"/>
    </location>
</feature>
<dbReference type="PANTHER" id="PTHR33876">
    <property type="entry name" value="UNNAMED PRODUCT"/>
    <property type="match status" value="1"/>
</dbReference>
<accession>A0A3B1CCJ0</accession>
<organism evidence="2">
    <name type="scientific">hydrothermal vent metagenome</name>
    <dbReference type="NCBI Taxonomy" id="652676"/>
    <lineage>
        <taxon>unclassified sequences</taxon>
        <taxon>metagenomes</taxon>
        <taxon>ecological metagenomes</taxon>
    </lineage>
</organism>
<name>A0A3B1CCJ0_9ZZZZ</name>
<keyword evidence="1" id="KW-0472">Membrane</keyword>
<proteinExistence type="predicted"/>
<dbReference type="AlphaFoldDB" id="A0A3B1CCJ0"/>
<sequence length="213" mass="22717">MTAYIMAGVTAGFFHAVSGPDHLAAIAPLAVGKKNKKWRTGFMWGMGHSFAVIAIGLLALAFRTALPLEALSMFGEKIAGVALVAIGFWGLRRAFIAFSHSHKHSHNDIKHEHAHLHIMDDTQTNHKHSHTAFFVGMIHGVAGSHFVGALPAVLMPLYGAILYLVSFGVGAIIAMSGFSAMAGFVGRKSGTYEWSLASFSALAVVTGVFWIAT</sequence>
<feature type="transmembrane region" description="Helical" evidence="1">
    <location>
        <begin position="78"/>
        <end position="95"/>
    </location>
</feature>
<evidence type="ECO:0000313" key="2">
    <source>
        <dbReference type="EMBL" id="VAX21734.1"/>
    </source>
</evidence>
<gene>
    <name evidence="2" type="ORF">MNBD_NITROSPINAE01-820</name>
</gene>